<dbReference type="SUPFAM" id="SSF58113">
    <property type="entry name" value="Apolipoprotein A-I"/>
    <property type="match status" value="1"/>
</dbReference>
<evidence type="ECO:0000313" key="3">
    <source>
        <dbReference type="Proteomes" id="UP000196232"/>
    </source>
</evidence>
<accession>A0A202FGB0</accession>
<reference evidence="2 3" key="1">
    <citation type="submission" date="2017-03" db="EMBL/GenBank/DDBJ databases">
        <title>Genome sequence of Lactobacillus bobalius KACC 16343.</title>
        <authorList>
            <person name="Chun J."/>
        </authorList>
    </citation>
    <scope>NUCLEOTIDE SEQUENCE [LARGE SCALE GENOMIC DNA]</scope>
    <source>
        <strain evidence="2 3">KACC 16343</strain>
    </source>
</reference>
<dbReference type="RefSeq" id="WP_087721251.1">
    <property type="nucleotide sequence ID" value="NZ_MYFM01000001.1"/>
</dbReference>
<dbReference type="EMBL" id="MYFM01000001">
    <property type="protein sequence ID" value="OVE99507.1"/>
    <property type="molecule type" value="Genomic_DNA"/>
</dbReference>
<gene>
    <name evidence="2" type="ORF">LKACC16343_00620</name>
</gene>
<sequence>MTKIANISLDIRKNNTVDNEPIILRQGESDVIIEATISNGGDENLQINFATFVAKKPDGTIVSNDPANVNGNVISYPVSKHLTESVGKIQDAYFMINNQITTCGFDISIIPSVQLDDTSVNYISGLENINKFLKSTEADWLGRIQKMKSQIAGLNIPDEFKLLMDKALSDAKAQYQPAIDAAEENVESIAADLAAKKVDLENNSDELNVTITSIKAQVASVNSFLDNIQKQIIEANTSFTADQQAKVSQLISDVQKKLTDSIASMQTKFESDSKDLKSQSDQVIADLKNSSNAAIKDMQSNQSTAMAKVNQDISNANISIKQLQESAVSKASPLSSVDKPQLTQDANWDDYANSGVYLVLGASGGNNIPIGAGTTWGYLMVLNGSPSGGAVQIYYDCVDTPVALYMRGTRGDPLAWSSWIKLTTLDSLNGKTITGKDSAGKDISIKITGIS</sequence>
<evidence type="ECO:0000256" key="1">
    <source>
        <dbReference type="SAM" id="Coils"/>
    </source>
</evidence>
<dbReference type="Proteomes" id="UP000196232">
    <property type="component" value="Unassembled WGS sequence"/>
</dbReference>
<keyword evidence="1" id="KW-0175">Coiled coil</keyword>
<comment type="caution">
    <text evidence="2">The sequence shown here is derived from an EMBL/GenBank/DDBJ whole genome shotgun (WGS) entry which is preliminary data.</text>
</comment>
<evidence type="ECO:0008006" key="4">
    <source>
        <dbReference type="Google" id="ProtNLM"/>
    </source>
</evidence>
<dbReference type="CDD" id="cd19958">
    <property type="entry name" value="pyocin_knob"/>
    <property type="match status" value="1"/>
</dbReference>
<dbReference type="AlphaFoldDB" id="A0A202FGB0"/>
<name>A0A202FGB0_9LACO</name>
<feature type="coiled-coil region" evidence="1">
    <location>
        <begin position="179"/>
        <end position="210"/>
    </location>
</feature>
<evidence type="ECO:0000313" key="2">
    <source>
        <dbReference type="EMBL" id="OVE99507.1"/>
    </source>
</evidence>
<protein>
    <recommendedName>
        <fullName evidence="4">DUF2479 domain-containing protein</fullName>
    </recommendedName>
</protein>
<organism evidence="2 3">
    <name type="scientific">Companilactobacillus bobalius</name>
    <dbReference type="NCBI Taxonomy" id="2801451"/>
    <lineage>
        <taxon>Bacteria</taxon>
        <taxon>Bacillati</taxon>
        <taxon>Bacillota</taxon>
        <taxon>Bacilli</taxon>
        <taxon>Lactobacillales</taxon>
        <taxon>Lactobacillaceae</taxon>
        <taxon>Companilactobacillus</taxon>
    </lineage>
</organism>
<proteinExistence type="predicted"/>